<feature type="domain" description="HTH cro/C1-type" evidence="2">
    <location>
        <begin position="18"/>
        <end position="72"/>
    </location>
</feature>
<name>A0ABT7DK58_9ACTN</name>
<keyword evidence="4" id="KW-1185">Reference proteome</keyword>
<evidence type="ECO:0000256" key="1">
    <source>
        <dbReference type="ARBA" id="ARBA00023125"/>
    </source>
</evidence>
<dbReference type="Proteomes" id="UP001232750">
    <property type="component" value="Unassembled WGS sequence"/>
</dbReference>
<dbReference type="InterPro" id="IPR050807">
    <property type="entry name" value="TransReg_Diox_bact_type"/>
</dbReference>
<dbReference type="PANTHER" id="PTHR46797:SF1">
    <property type="entry name" value="METHYLPHOSPHONATE SYNTHASE"/>
    <property type="match status" value="1"/>
</dbReference>
<evidence type="ECO:0000259" key="2">
    <source>
        <dbReference type="PROSITE" id="PS50943"/>
    </source>
</evidence>
<dbReference type="SUPFAM" id="SSF47413">
    <property type="entry name" value="lambda repressor-like DNA-binding domains"/>
    <property type="match status" value="1"/>
</dbReference>
<dbReference type="CDD" id="cd00093">
    <property type="entry name" value="HTH_XRE"/>
    <property type="match status" value="1"/>
</dbReference>
<sequence length="75" mass="8323">MDGMMKYSAEKMRLGMRISYLRNKAGLSQSKLAMAVGVHRPTINQIESGRANPQLETLARIAQGIGVEVEDLFKD</sequence>
<organism evidence="3 4">
    <name type="scientific">Gordonibacter faecis</name>
    <dbReference type="NCBI Taxonomy" id="3047475"/>
    <lineage>
        <taxon>Bacteria</taxon>
        <taxon>Bacillati</taxon>
        <taxon>Actinomycetota</taxon>
        <taxon>Coriobacteriia</taxon>
        <taxon>Eggerthellales</taxon>
        <taxon>Eggerthellaceae</taxon>
        <taxon>Gordonibacter</taxon>
    </lineage>
</organism>
<dbReference type="Gene3D" id="1.10.260.40">
    <property type="entry name" value="lambda repressor-like DNA-binding domains"/>
    <property type="match status" value="1"/>
</dbReference>
<protein>
    <submittedName>
        <fullName evidence="3">Helix-turn-helix transcriptional regulator</fullName>
    </submittedName>
</protein>
<reference evidence="3 4" key="1">
    <citation type="submission" date="2023-05" db="EMBL/GenBank/DDBJ databases">
        <title>Gordonibacter KGMB12511T sp. nov., isolated from faeces of healthy Korean.</title>
        <authorList>
            <person name="Kim H.S."/>
            <person name="Kim J.-S."/>
            <person name="Suh M.K."/>
            <person name="Eom M.K."/>
            <person name="Do H.E."/>
            <person name="Lee J.-S."/>
        </authorList>
    </citation>
    <scope>NUCLEOTIDE SEQUENCE [LARGE SCALE GENOMIC DNA]</scope>
    <source>
        <strain evidence="3 4">KGMB12511</strain>
    </source>
</reference>
<dbReference type="RefSeq" id="WP_283831262.1">
    <property type="nucleotide sequence ID" value="NZ_JASJEU010000007.1"/>
</dbReference>
<gene>
    <name evidence="3" type="ORF">QNJ86_03785</name>
</gene>
<keyword evidence="1" id="KW-0238">DNA-binding</keyword>
<evidence type="ECO:0000313" key="4">
    <source>
        <dbReference type="Proteomes" id="UP001232750"/>
    </source>
</evidence>
<comment type="caution">
    <text evidence="3">The sequence shown here is derived from an EMBL/GenBank/DDBJ whole genome shotgun (WGS) entry which is preliminary data.</text>
</comment>
<dbReference type="SMART" id="SM00530">
    <property type="entry name" value="HTH_XRE"/>
    <property type="match status" value="1"/>
</dbReference>
<evidence type="ECO:0000313" key="3">
    <source>
        <dbReference type="EMBL" id="MDJ1649915.1"/>
    </source>
</evidence>
<proteinExistence type="predicted"/>
<accession>A0ABT7DK58</accession>
<dbReference type="PROSITE" id="PS50943">
    <property type="entry name" value="HTH_CROC1"/>
    <property type="match status" value="1"/>
</dbReference>
<dbReference type="InterPro" id="IPR001387">
    <property type="entry name" value="Cro/C1-type_HTH"/>
</dbReference>
<dbReference type="EMBL" id="JASJEU010000007">
    <property type="protein sequence ID" value="MDJ1649915.1"/>
    <property type="molecule type" value="Genomic_DNA"/>
</dbReference>
<dbReference type="PANTHER" id="PTHR46797">
    <property type="entry name" value="HTH-TYPE TRANSCRIPTIONAL REGULATOR"/>
    <property type="match status" value="1"/>
</dbReference>
<dbReference type="Pfam" id="PF01381">
    <property type="entry name" value="HTH_3"/>
    <property type="match status" value="1"/>
</dbReference>
<dbReference type="InterPro" id="IPR010982">
    <property type="entry name" value="Lambda_DNA-bd_dom_sf"/>
</dbReference>